<dbReference type="RefSeq" id="WP_125713288.1">
    <property type="nucleotide sequence ID" value="NZ_JBHTOP010000026.1"/>
</dbReference>
<name>A0ABW4J8K7_9LACO</name>
<dbReference type="Proteomes" id="UP001597267">
    <property type="component" value="Unassembled WGS sequence"/>
</dbReference>
<accession>A0ABW4J8K7</accession>
<evidence type="ECO:0000313" key="2">
    <source>
        <dbReference type="EMBL" id="MFD1672691.1"/>
    </source>
</evidence>
<dbReference type="EMBL" id="JBHTOP010000026">
    <property type="protein sequence ID" value="MFD1672691.1"/>
    <property type="molecule type" value="Genomic_DNA"/>
</dbReference>
<keyword evidence="1" id="KW-1133">Transmembrane helix</keyword>
<dbReference type="Pfam" id="PF13061">
    <property type="entry name" value="DUF3923"/>
    <property type="match status" value="1"/>
</dbReference>
<proteinExistence type="predicted"/>
<evidence type="ECO:0000256" key="1">
    <source>
        <dbReference type="SAM" id="Phobius"/>
    </source>
</evidence>
<protein>
    <submittedName>
        <fullName evidence="2">DUF3923 family protein</fullName>
    </submittedName>
</protein>
<organism evidence="2 3">
    <name type="scientific">Agrilactobacillus yilanensis</name>
    <dbReference type="NCBI Taxonomy" id="2485997"/>
    <lineage>
        <taxon>Bacteria</taxon>
        <taxon>Bacillati</taxon>
        <taxon>Bacillota</taxon>
        <taxon>Bacilli</taxon>
        <taxon>Lactobacillales</taxon>
        <taxon>Lactobacillaceae</taxon>
        <taxon>Agrilactobacillus</taxon>
    </lineage>
</organism>
<keyword evidence="3" id="KW-1185">Reference proteome</keyword>
<keyword evidence="1" id="KW-0812">Transmembrane</keyword>
<comment type="caution">
    <text evidence="2">The sequence shown here is derived from an EMBL/GenBank/DDBJ whole genome shotgun (WGS) entry which is preliminary data.</text>
</comment>
<feature type="transmembrane region" description="Helical" evidence="1">
    <location>
        <begin position="44"/>
        <end position="65"/>
    </location>
</feature>
<feature type="transmembrane region" description="Helical" evidence="1">
    <location>
        <begin position="5"/>
        <end position="24"/>
    </location>
</feature>
<dbReference type="InterPro" id="IPR025037">
    <property type="entry name" value="DUF3923"/>
</dbReference>
<evidence type="ECO:0000313" key="3">
    <source>
        <dbReference type="Proteomes" id="UP001597267"/>
    </source>
</evidence>
<sequence length="70" mass="8111">MKKWWAVNVVWMFLFAAGTIYIAVSEKDSSGVIITPELRLVTLLLLGIIFLVVTVIQLTWGYFAWRKQKH</sequence>
<gene>
    <name evidence="2" type="ORF">ACFQ5M_11315</name>
</gene>
<reference evidence="3" key="1">
    <citation type="journal article" date="2019" name="Int. J. Syst. Evol. Microbiol.">
        <title>The Global Catalogue of Microorganisms (GCM) 10K type strain sequencing project: providing services to taxonomists for standard genome sequencing and annotation.</title>
        <authorList>
            <consortium name="The Broad Institute Genomics Platform"/>
            <consortium name="The Broad Institute Genome Sequencing Center for Infectious Disease"/>
            <person name="Wu L."/>
            <person name="Ma J."/>
        </authorList>
    </citation>
    <scope>NUCLEOTIDE SEQUENCE [LARGE SCALE GENOMIC DNA]</scope>
    <source>
        <strain evidence="3">CCM 8896</strain>
    </source>
</reference>
<keyword evidence="1" id="KW-0472">Membrane</keyword>